<proteinExistence type="predicted"/>
<accession>A0ABX0T7L8</accession>
<evidence type="ECO:0008006" key="4">
    <source>
        <dbReference type="Google" id="ProtNLM"/>
    </source>
</evidence>
<dbReference type="RefSeq" id="WP_166780076.1">
    <property type="nucleotide sequence ID" value="NZ_JAAOYO010000002.1"/>
</dbReference>
<feature type="chain" id="PRO_5046954154" description="Htaa domain-containing protein" evidence="1">
    <location>
        <begin position="29"/>
        <end position="360"/>
    </location>
</feature>
<evidence type="ECO:0000313" key="3">
    <source>
        <dbReference type="Proteomes" id="UP001318300"/>
    </source>
</evidence>
<sequence length="360" mass="35220">MRRPTVITAVAVSVLSAALVGLPAVASADAPASVTAAAATTPAQGAPRSGAEWIAQDDLTTVTPGAFPGGWFTTGPTTSDVDGLALPTGTLVGHARTGSAATDLTAVHSRAAATQFGLGLPTADLRAATGGTRYALLLDLAGSTDNTTPAVLSAAEAGTQGVDGRWRSSVVIGTIAAGSAATLAEFQAQIADTTPDATINGYGAIARTAPGTVAGILGNGTDSYFTPEPTGTVAVPTPLTPSVLRANGLAVDGTGFLPGEQVSVFLLLPDLEIVPDSNVFTADGTGAFAGQATFQASAPSSEYRLVFEGLESGVSVSVALTITEDPATGVVPPVATPTPAAVPGTAPAATPVAGTAAFTG</sequence>
<organism evidence="2 3">
    <name type="scientific">Curtobacterium salicis</name>
    <dbReference type="NCBI Taxonomy" id="1779862"/>
    <lineage>
        <taxon>Bacteria</taxon>
        <taxon>Bacillati</taxon>
        <taxon>Actinomycetota</taxon>
        <taxon>Actinomycetes</taxon>
        <taxon>Micrococcales</taxon>
        <taxon>Microbacteriaceae</taxon>
        <taxon>Curtobacterium</taxon>
    </lineage>
</organism>
<comment type="caution">
    <text evidence="2">The sequence shown here is derived from an EMBL/GenBank/DDBJ whole genome shotgun (WGS) entry which is preliminary data.</text>
</comment>
<dbReference type="EMBL" id="JAAOYO010000002">
    <property type="protein sequence ID" value="NII41037.1"/>
    <property type="molecule type" value="Genomic_DNA"/>
</dbReference>
<reference evidence="2 3" key="1">
    <citation type="submission" date="2020-03" db="EMBL/GenBank/DDBJ databases">
        <title>Above-ground endophytic microbial communities from plants in different locations in the United States.</title>
        <authorList>
            <person name="Frank C."/>
        </authorList>
    </citation>
    <scope>NUCLEOTIDE SEQUENCE [LARGE SCALE GENOMIC DNA]</scope>
    <source>
        <strain evidence="2 3">WW7</strain>
    </source>
</reference>
<keyword evidence="3" id="KW-1185">Reference proteome</keyword>
<evidence type="ECO:0000313" key="2">
    <source>
        <dbReference type="EMBL" id="NII41037.1"/>
    </source>
</evidence>
<protein>
    <recommendedName>
        <fullName evidence="4">Htaa domain-containing protein</fullName>
    </recommendedName>
</protein>
<evidence type="ECO:0000256" key="1">
    <source>
        <dbReference type="SAM" id="SignalP"/>
    </source>
</evidence>
<dbReference type="Proteomes" id="UP001318300">
    <property type="component" value="Unassembled WGS sequence"/>
</dbReference>
<gene>
    <name evidence="2" type="ORF">E9228_001673</name>
</gene>
<keyword evidence="1" id="KW-0732">Signal</keyword>
<feature type="signal peptide" evidence="1">
    <location>
        <begin position="1"/>
        <end position="28"/>
    </location>
</feature>
<name>A0ABX0T7L8_9MICO</name>